<dbReference type="Gene3D" id="1.20.1640.10">
    <property type="entry name" value="Multidrug efflux transporter AcrB transmembrane domain"/>
    <property type="match status" value="2"/>
</dbReference>
<keyword evidence="12" id="KW-1185">Reference proteome</keyword>
<dbReference type="STRING" id="1765683.B2M26_05335"/>
<keyword evidence="6 7" id="KW-0472">Membrane</keyword>
<feature type="transmembrane region" description="Helical" evidence="7">
    <location>
        <begin position="184"/>
        <end position="203"/>
    </location>
</feature>
<feature type="transmembrane region" description="Helical" evidence="7">
    <location>
        <begin position="374"/>
        <end position="391"/>
    </location>
</feature>
<organism evidence="10 12">
    <name type="scientific">Ferroacidibacillus organovorans</name>
    <dbReference type="NCBI Taxonomy" id="1765683"/>
    <lineage>
        <taxon>Bacteria</taxon>
        <taxon>Bacillati</taxon>
        <taxon>Bacillota</taxon>
        <taxon>Bacilli</taxon>
        <taxon>Bacillales</taxon>
        <taxon>Alicyclobacillaceae</taxon>
        <taxon>Ferroacidibacillus</taxon>
    </lineage>
</organism>
<evidence type="ECO:0000256" key="2">
    <source>
        <dbReference type="ARBA" id="ARBA00010157"/>
    </source>
</evidence>
<dbReference type="OrthoDB" id="9782006at2"/>
<dbReference type="PANTHER" id="PTHR33406">
    <property type="entry name" value="MEMBRANE PROTEIN MJ1562-RELATED"/>
    <property type="match status" value="1"/>
</dbReference>
<feature type="transmembrane region" description="Helical" evidence="7">
    <location>
        <begin position="244"/>
        <end position="261"/>
    </location>
</feature>
<feature type="domain" description="SSD" evidence="8">
    <location>
        <begin position="908"/>
        <end position="1037"/>
    </location>
</feature>
<comment type="subcellular location">
    <subcellularLocation>
        <location evidence="1">Cell membrane</location>
        <topology evidence="1">Multi-pass membrane protein</topology>
    </subcellularLocation>
</comment>
<sequence>MKSYASWIYKLRFLIILLWIVGAVLSVKLLPNLNSVVAHHSTPFLPSTAESQIASRLAGTIQGKHPYKSSAIVVLVNPHGLTQSDKQYLNGQLALLKQDQAKYGVSTIQSAAQTPQAKSSFFSKNGTTEIAFLGMSQSDTTKAAQTGYQKMQTLFAHPPQGAHVSLTGDTPITVDNMTISMNGVSKSGGITVALILVILFLVFRSVIAPVVTLLTIGVSFLITSGIVAQLALHGFPVSTFTQTFLIAILFGAGTDYSIVMLNRFREEMTQDHPDVPAAMTAAMRGVSKTILFSAATVFVSFAVLYFANFGLYRSAVGVSVGVFFAILACMTLIPSIMAVFGRTLFWPRRPVVGAAHKPSAIWSFSGRIATRHPWWTILLSIVLLAPIAAQFTNLRSFNSLEEIPQAPSVKGFNEVANAFGIGRVMPVQVVLKSPSNLRTSQGLATIEQISQALAHAPLVSQVDSATRPTGTLLHAFELAHQNGQIAQGVTKINSGLGQLSNGLAQTASKLQQGVSGQSKLVSGAKRLSRGLAQYHQGVTQFSSHTPALATGANALATGASALDAGLTKLQSGITQEGAGFSQVSAGLTKLAPGTEQVATGLQSLQSSSAKLSGLSAQMNQALAAWIKAHPSSSDASLQQILGMSDALAQGLSQTASGTAQLASGASIIHASTVKLATGMAPLSQGMQALATASGKLTAGASSLHQGGTALANGAQQLATGATRLATSSGQLATGAAQVASGVAQSAAGTSQLQNGIAKAASGATHLHSGLSSANQALNQSQNATQNGNPGFYVPASVVAHNASLRKALNAFVSPNGHIAQFTVDLTVNPYSAAALSDVAKLRNVAQVALAMSPLHTGQVYMGGTSAGQQDLNQISNADFLRTVSLIFLAIFVLLAIMLRSLLAPLYILVSLIASYFVTMGVMQVVFVSILHYTGIDWTVPFFSLLLLVALGVDYSIFLMARFDEILKEGLAPRAAIRLAMQRMGGVVFAAAIIMAGTFGSMTVAGVTALLEIGSSVVLGLFIYTGLLLGFFVPSAVSVIGRAHHWPFFTRDEAGDETDGRRARARDGALMVD</sequence>
<keyword evidence="5 7" id="KW-1133">Transmembrane helix</keyword>
<feature type="transmembrane region" description="Helical" evidence="7">
    <location>
        <begin position="879"/>
        <end position="898"/>
    </location>
</feature>
<dbReference type="EMBL" id="LSUQ01000024">
    <property type="protein sequence ID" value="OAG93758.1"/>
    <property type="molecule type" value="Genomic_DNA"/>
</dbReference>
<dbReference type="SUPFAM" id="SSF82866">
    <property type="entry name" value="Multidrug efflux transporter AcrB transmembrane domain"/>
    <property type="match status" value="2"/>
</dbReference>
<proteinExistence type="inferred from homology"/>
<dbReference type="Pfam" id="PF03176">
    <property type="entry name" value="MMPL"/>
    <property type="match status" value="2"/>
</dbReference>
<gene>
    <name evidence="9" type="ORF">AYW79_08930</name>
    <name evidence="10" type="ORF">B2M26_05335</name>
</gene>
<evidence type="ECO:0000256" key="4">
    <source>
        <dbReference type="ARBA" id="ARBA00022692"/>
    </source>
</evidence>
<dbReference type="RefSeq" id="WP_067564701.1">
    <property type="nucleotide sequence ID" value="NZ_LSUQ01000024.1"/>
</dbReference>
<dbReference type="InterPro" id="IPR023908">
    <property type="entry name" value="xxxLxxG_rpt"/>
</dbReference>
<evidence type="ECO:0000256" key="1">
    <source>
        <dbReference type="ARBA" id="ARBA00004651"/>
    </source>
</evidence>
<dbReference type="Proteomes" id="UP000077421">
    <property type="component" value="Unassembled WGS sequence"/>
</dbReference>
<dbReference type="NCBIfam" id="TIGR03057">
    <property type="entry name" value="xxxLxxG_by_4"/>
    <property type="match status" value="1"/>
</dbReference>
<protein>
    <recommendedName>
        <fullName evidence="8">SSD domain-containing protein</fullName>
    </recommendedName>
</protein>
<dbReference type="GO" id="GO:0005886">
    <property type="term" value="C:plasma membrane"/>
    <property type="evidence" value="ECO:0007669"/>
    <property type="project" value="UniProtKB-SubCell"/>
</dbReference>
<evidence type="ECO:0000256" key="5">
    <source>
        <dbReference type="ARBA" id="ARBA00022989"/>
    </source>
</evidence>
<comment type="caution">
    <text evidence="10">The sequence shown here is derived from an EMBL/GenBank/DDBJ whole genome shotgun (WGS) entry which is preliminary data.</text>
</comment>
<evidence type="ECO:0000256" key="6">
    <source>
        <dbReference type="ARBA" id="ARBA00023136"/>
    </source>
</evidence>
<dbReference type="EMBL" id="MWPS01000014">
    <property type="protein sequence ID" value="OPG16782.1"/>
    <property type="molecule type" value="Genomic_DNA"/>
</dbReference>
<evidence type="ECO:0000313" key="9">
    <source>
        <dbReference type="EMBL" id="OAG93758.1"/>
    </source>
</evidence>
<dbReference type="InterPro" id="IPR050545">
    <property type="entry name" value="Mycobact_MmpL"/>
</dbReference>
<dbReference type="Proteomes" id="UP000190229">
    <property type="component" value="Unassembled WGS sequence"/>
</dbReference>
<dbReference type="InterPro" id="IPR004869">
    <property type="entry name" value="MMPL_dom"/>
</dbReference>
<keyword evidence="4 7" id="KW-0812">Transmembrane</keyword>
<keyword evidence="3" id="KW-1003">Cell membrane</keyword>
<dbReference type="AlphaFoldDB" id="A0A162TZ72"/>
<evidence type="ECO:0000256" key="3">
    <source>
        <dbReference type="ARBA" id="ARBA00022475"/>
    </source>
</evidence>
<evidence type="ECO:0000259" key="8">
    <source>
        <dbReference type="PROSITE" id="PS50156"/>
    </source>
</evidence>
<evidence type="ECO:0000313" key="12">
    <source>
        <dbReference type="Proteomes" id="UP000190229"/>
    </source>
</evidence>
<evidence type="ECO:0000313" key="11">
    <source>
        <dbReference type="Proteomes" id="UP000077421"/>
    </source>
</evidence>
<feature type="transmembrane region" description="Helical" evidence="7">
    <location>
        <begin position="210"/>
        <end position="232"/>
    </location>
</feature>
<feature type="transmembrane region" description="Helical" evidence="7">
    <location>
        <begin position="1016"/>
        <end position="1040"/>
    </location>
</feature>
<evidence type="ECO:0000256" key="7">
    <source>
        <dbReference type="SAM" id="Phobius"/>
    </source>
</evidence>
<evidence type="ECO:0000313" key="10">
    <source>
        <dbReference type="EMBL" id="OPG16782.1"/>
    </source>
</evidence>
<accession>A0A162TZ72</accession>
<feature type="transmembrane region" description="Helical" evidence="7">
    <location>
        <begin position="289"/>
        <end position="312"/>
    </location>
</feature>
<reference evidence="10 12" key="2">
    <citation type="submission" date="2017-02" db="EMBL/GenBank/DDBJ databases">
        <title>Draft genome of Acidibacillus ferrooxidans Huett2.</title>
        <authorList>
            <person name="Schopf S."/>
        </authorList>
    </citation>
    <scope>NUCLEOTIDE SEQUENCE [LARGE SCALE GENOMIC DNA]</scope>
    <source>
        <strain evidence="10 12">Huett2</strain>
    </source>
</reference>
<dbReference type="PANTHER" id="PTHR33406:SF6">
    <property type="entry name" value="MEMBRANE PROTEIN YDGH-RELATED"/>
    <property type="match status" value="1"/>
</dbReference>
<feature type="transmembrane region" description="Helical" evidence="7">
    <location>
        <begin position="983"/>
        <end position="1010"/>
    </location>
</feature>
<name>A0A162TZ72_9BACL</name>
<comment type="similarity">
    <text evidence="2">Belongs to the resistance-nodulation-cell division (RND) (TC 2.A.6) family. MmpL subfamily.</text>
</comment>
<reference evidence="9 11" key="1">
    <citation type="submission" date="2016-02" db="EMBL/GenBank/DDBJ databases">
        <title>Draft genome sequence of Acidibacillus ferrooxidans SLC66.</title>
        <authorList>
            <person name="Oliveira G."/>
            <person name="Nancucheo I."/>
            <person name="Dall'Agnol H."/>
            <person name="Johnson B."/>
            <person name="Oliveira R."/>
            <person name="Nunes G.L."/>
            <person name="Tzotzos G."/>
            <person name="Orellana S.C."/>
            <person name="Salim A.C."/>
            <person name="Araujo F.M."/>
        </authorList>
    </citation>
    <scope>NUCLEOTIDE SEQUENCE [LARGE SCALE GENOMIC DNA]</scope>
    <source>
        <strain evidence="9 11">SLC66</strain>
    </source>
</reference>
<dbReference type="PROSITE" id="PS50156">
    <property type="entry name" value="SSD"/>
    <property type="match status" value="1"/>
</dbReference>
<feature type="transmembrane region" description="Helical" evidence="7">
    <location>
        <begin position="941"/>
        <end position="962"/>
    </location>
</feature>
<feature type="transmembrane region" description="Helical" evidence="7">
    <location>
        <begin position="318"/>
        <end position="340"/>
    </location>
</feature>
<feature type="transmembrane region" description="Helical" evidence="7">
    <location>
        <begin position="905"/>
        <end position="929"/>
    </location>
</feature>
<dbReference type="InterPro" id="IPR000731">
    <property type="entry name" value="SSD"/>
</dbReference>